<dbReference type="InterPro" id="IPR044574">
    <property type="entry name" value="ARIP4-like"/>
</dbReference>
<keyword evidence="13" id="KW-1185">Reference proteome</keyword>
<dbReference type="GO" id="GO:0016887">
    <property type="term" value="F:ATP hydrolysis activity"/>
    <property type="evidence" value="ECO:0007669"/>
    <property type="project" value="InterPro"/>
</dbReference>
<dbReference type="Gene3D" id="3.40.50.10810">
    <property type="entry name" value="Tandem AAA-ATPase domain"/>
    <property type="match status" value="1"/>
</dbReference>
<dbReference type="GO" id="GO:0003677">
    <property type="term" value="F:DNA binding"/>
    <property type="evidence" value="ECO:0007669"/>
    <property type="project" value="UniProtKB-KW"/>
</dbReference>
<evidence type="ECO:0000256" key="7">
    <source>
        <dbReference type="ARBA" id="ARBA00023125"/>
    </source>
</evidence>
<dbReference type="Gene3D" id="3.40.50.300">
    <property type="entry name" value="P-loop containing nucleotide triphosphate hydrolases"/>
    <property type="match status" value="1"/>
</dbReference>
<dbReference type="EMBL" id="CARXXK010000001">
    <property type="protein sequence ID" value="CAI6351829.1"/>
    <property type="molecule type" value="Genomic_DNA"/>
</dbReference>
<feature type="domain" description="Helicase C-terminal" evidence="11">
    <location>
        <begin position="1179"/>
        <end position="1343"/>
    </location>
</feature>
<keyword evidence="5" id="KW-0347">Helicase</keyword>
<dbReference type="GO" id="GO:0005524">
    <property type="term" value="F:ATP binding"/>
    <property type="evidence" value="ECO:0007669"/>
    <property type="project" value="UniProtKB-KW"/>
</dbReference>
<evidence type="ECO:0000256" key="2">
    <source>
        <dbReference type="ARBA" id="ARBA00007025"/>
    </source>
</evidence>
<evidence type="ECO:0000313" key="12">
    <source>
        <dbReference type="EMBL" id="CAI6351829.1"/>
    </source>
</evidence>
<evidence type="ECO:0000313" key="13">
    <source>
        <dbReference type="Proteomes" id="UP001160148"/>
    </source>
</evidence>
<evidence type="ECO:0000259" key="11">
    <source>
        <dbReference type="PROSITE" id="PS51194"/>
    </source>
</evidence>
<feature type="compositionally biased region" description="Polar residues" evidence="9">
    <location>
        <begin position="638"/>
        <end position="649"/>
    </location>
</feature>
<feature type="compositionally biased region" description="Acidic residues" evidence="9">
    <location>
        <begin position="425"/>
        <end position="434"/>
    </location>
</feature>
<feature type="compositionally biased region" description="Polar residues" evidence="9">
    <location>
        <begin position="310"/>
        <end position="330"/>
    </location>
</feature>
<dbReference type="InterPro" id="IPR049730">
    <property type="entry name" value="SNF2/RAD54-like_C"/>
</dbReference>
<evidence type="ECO:0000256" key="6">
    <source>
        <dbReference type="ARBA" id="ARBA00022840"/>
    </source>
</evidence>
<dbReference type="GO" id="GO:0004386">
    <property type="term" value="F:helicase activity"/>
    <property type="evidence" value="ECO:0007669"/>
    <property type="project" value="UniProtKB-KW"/>
</dbReference>
<comment type="subcellular location">
    <subcellularLocation>
        <location evidence="1">Nucleus</location>
    </subcellularLocation>
</comment>
<feature type="compositionally biased region" description="Basic and acidic residues" evidence="9">
    <location>
        <begin position="393"/>
        <end position="407"/>
    </location>
</feature>
<dbReference type="PROSITE" id="PS51192">
    <property type="entry name" value="HELICASE_ATP_BIND_1"/>
    <property type="match status" value="1"/>
</dbReference>
<dbReference type="Pfam" id="PF00176">
    <property type="entry name" value="SNF2-rel_dom"/>
    <property type="match status" value="1"/>
</dbReference>
<dbReference type="SMART" id="SM00490">
    <property type="entry name" value="HELICc"/>
    <property type="match status" value="1"/>
</dbReference>
<feature type="domain" description="Helicase ATP-binding" evidence="10">
    <location>
        <begin position="802"/>
        <end position="986"/>
    </location>
</feature>
<keyword evidence="6" id="KW-0067">ATP-binding</keyword>
<evidence type="ECO:0000256" key="9">
    <source>
        <dbReference type="SAM" id="MobiDB-lite"/>
    </source>
</evidence>
<feature type="compositionally biased region" description="Basic residues" evidence="9">
    <location>
        <begin position="293"/>
        <end position="305"/>
    </location>
</feature>
<evidence type="ECO:0008006" key="14">
    <source>
        <dbReference type="Google" id="ProtNLM"/>
    </source>
</evidence>
<comment type="caution">
    <text evidence="12">The sequence shown here is derived from an EMBL/GenBank/DDBJ whole genome shotgun (WGS) entry which is preliminary data.</text>
</comment>
<protein>
    <recommendedName>
        <fullName evidence="14">Transcriptional regulator ATRX</fullName>
    </recommendedName>
</protein>
<dbReference type="InterPro" id="IPR000330">
    <property type="entry name" value="SNF2_N"/>
</dbReference>
<comment type="similarity">
    <text evidence="2">Belongs to the SNF2/RAD54 helicase family.</text>
</comment>
<dbReference type="CDD" id="cd18793">
    <property type="entry name" value="SF2_C_SNF"/>
    <property type="match status" value="1"/>
</dbReference>
<dbReference type="Proteomes" id="UP001160148">
    <property type="component" value="Unassembled WGS sequence"/>
</dbReference>
<dbReference type="SUPFAM" id="SSF52540">
    <property type="entry name" value="P-loop containing nucleoside triphosphate hydrolases"/>
    <property type="match status" value="2"/>
</dbReference>
<evidence type="ECO:0000259" key="10">
    <source>
        <dbReference type="PROSITE" id="PS51192"/>
    </source>
</evidence>
<feature type="region of interest" description="Disordered" evidence="9">
    <location>
        <begin position="274"/>
        <end position="330"/>
    </location>
</feature>
<keyword evidence="4" id="KW-0378">Hydrolase</keyword>
<dbReference type="InterPro" id="IPR001650">
    <property type="entry name" value="Helicase_C-like"/>
</dbReference>
<dbReference type="GO" id="GO:0005634">
    <property type="term" value="C:nucleus"/>
    <property type="evidence" value="ECO:0007669"/>
    <property type="project" value="UniProtKB-SubCell"/>
</dbReference>
<feature type="compositionally biased region" description="Low complexity" evidence="9">
    <location>
        <begin position="650"/>
        <end position="666"/>
    </location>
</feature>
<dbReference type="PANTHER" id="PTHR45797">
    <property type="entry name" value="RAD54-LIKE"/>
    <property type="match status" value="1"/>
</dbReference>
<sequence>MGTVYPNDDEIKFRKNNYGDVKDILNSEVKCTICNDDLLHEIISKKMIMVNRSHLFLCCYSCFYKLCDGNKFSCILCNSNKDLSNCTKCNLNVCNRCVQNQKIDKSSIGVLNKCFNCDPKMLWEKRAQAANVLKVFSSQLCLPNGLLVNETNHEQAVRKYLVKEARVGKNSVIDKIKNNLCINFMFKSYKSSILNELSTLSSTDHNPIDERLNEFIRVCENVLENTCSTLTDIKRIFNIDSHLSPGVSAIMKSLLKPVEDENLLVDNSILNGNLSKETNDNSVNPSSNESNKRTTRSLRSGKKQKKDNDTLNSKISLSSSRLQPTLSSPSVQQIANVMNKSFSVVLERLDDSIVSSLIGSKSSNKVPLNLEKDEIAHPLNLVDNTKNSTKNQKKLDEKSEDEKENDRLTNLNGIERCSKNKVATDNEDNSDDTDITPAKNTSFKVTPKKLKNEVNKLENINQFLSTIDGTDSDTDNDSLNEENSLESVKDIFTEIKNSVEIPQINTEDNSGDESDNSSIDDVINACLTACKRRSIDHYHKKSQSGINNMDTVFESDQSENKDIADLIELSDIHNDTTIVTRSRQLKIPSIGDSDSDFDFKGKTKTKGTKRKLVESNSSKDSDSSSKFFKKTPKRRTINDINKTSYFDLTSNNSSSSSSSSSNEDSSPILVKKRRRIRQISNEESEEASDSDNSDASHKHLPKKGRKNIRKMITKDELSEVTQNALKDELIRKKRIEKRQKEYNKLCNLPTPMEPCKKLVLDFNVKTGEELVTVHPDLVKFLKPHQVEGVKFLWNSVFESLAIIKEHKGNGSILAHCMGLGKTLQIIALVHTLFRYPETGIKTVLVITPNATIENWCKEFHKWLQDIDEEQNFLVLNFSDSKTYEGRKAIVDEWKREHGVLVTSYQLFRSVVNYKNIDKFPTISECLVDPGPDLVICDEGHILKNHSTAISKSVNRIKTLRRIVLTGTPLQNNLREYHCMVDFIRPNLLGSIKDFTNRFINPITNGQYSDSNVRDVKIMKRRSHVLHRMLEGFVQRFDYSVLTPFLPTKHEYVIYLKLADKQIELYQKYLDEYRQPELFSNYHMLQMVWTHPKLLALYLKRIESKQEKQKLKVAETRFVAGDSSDIDDNSNSVDEVEIPGFDLPNTKNTDTHYTDWWKPFLSRAEMETVYPYSKFIMLFSILQECENIGDKVLLFSQSLFTLDLIQDFLENAEDLDDEGGPYGKSWDHGVDFYRIDGSTSSKTREDFCERFNNPENTKMRLLLLSTKAFNLGINLIGANRVIIFDVTWNPSLNVQSIFRVFRFGQKKPCYIYRLISEGTMEQKIYERQISKLSTAFRVVDEHQIDRHFNLKCQEELYEFEPKTTQPKSTLNLPKDRLMAELILKHKDLVMDILEHDSLLQNNEAEELDENDRNAAWEDYEKERDGLPPKDVDSILMQNINLGSLPAYRSNDDVTLFNTLREFFPQASMMQLNDMLKKVKDAQIEQ</sequence>
<dbReference type="InterPro" id="IPR038718">
    <property type="entry name" value="SNF2-like_sf"/>
</dbReference>
<reference evidence="12 13" key="1">
    <citation type="submission" date="2023-01" db="EMBL/GenBank/DDBJ databases">
        <authorList>
            <person name="Whitehead M."/>
        </authorList>
    </citation>
    <scope>NUCLEOTIDE SEQUENCE [LARGE SCALE GENOMIC DNA]</scope>
</reference>
<feature type="region of interest" description="Disordered" evidence="9">
    <location>
        <begin position="590"/>
        <end position="709"/>
    </location>
</feature>
<feature type="compositionally biased region" description="Acidic residues" evidence="9">
    <location>
        <begin position="682"/>
        <end position="692"/>
    </location>
</feature>
<organism evidence="12 13">
    <name type="scientific">Macrosiphum euphorbiae</name>
    <name type="common">potato aphid</name>
    <dbReference type="NCBI Taxonomy" id="13131"/>
    <lineage>
        <taxon>Eukaryota</taxon>
        <taxon>Metazoa</taxon>
        <taxon>Ecdysozoa</taxon>
        <taxon>Arthropoda</taxon>
        <taxon>Hexapoda</taxon>
        <taxon>Insecta</taxon>
        <taxon>Pterygota</taxon>
        <taxon>Neoptera</taxon>
        <taxon>Paraneoptera</taxon>
        <taxon>Hemiptera</taxon>
        <taxon>Sternorrhyncha</taxon>
        <taxon>Aphidomorpha</taxon>
        <taxon>Aphidoidea</taxon>
        <taxon>Aphididae</taxon>
        <taxon>Macrosiphini</taxon>
        <taxon>Macrosiphum</taxon>
    </lineage>
</organism>
<dbReference type="SMART" id="SM00487">
    <property type="entry name" value="DEXDc"/>
    <property type="match status" value="1"/>
</dbReference>
<feature type="compositionally biased region" description="Polar residues" evidence="9">
    <location>
        <begin position="274"/>
        <end position="289"/>
    </location>
</feature>
<dbReference type="InterPro" id="IPR014001">
    <property type="entry name" value="Helicase_ATP-bd"/>
</dbReference>
<accession>A0AAV0W7J4</accession>
<dbReference type="PROSITE" id="PS51194">
    <property type="entry name" value="HELICASE_CTER"/>
    <property type="match status" value="1"/>
</dbReference>
<dbReference type="PANTHER" id="PTHR45797:SF3">
    <property type="entry name" value="TRANSCRIPTIONAL REGULATOR ATRX HOMOLOG"/>
    <property type="match status" value="1"/>
</dbReference>
<evidence type="ECO:0000256" key="4">
    <source>
        <dbReference type="ARBA" id="ARBA00022801"/>
    </source>
</evidence>
<keyword evidence="7" id="KW-0238">DNA-binding</keyword>
<dbReference type="InterPro" id="IPR027417">
    <property type="entry name" value="P-loop_NTPase"/>
</dbReference>
<proteinExistence type="inferred from homology"/>
<gene>
    <name evidence="12" type="ORF">MEUPH1_LOCUS8141</name>
</gene>
<feature type="compositionally biased region" description="Basic and acidic residues" evidence="9">
    <location>
        <begin position="611"/>
        <end position="623"/>
    </location>
</feature>
<feature type="region of interest" description="Disordered" evidence="9">
    <location>
        <begin position="382"/>
        <end position="440"/>
    </location>
</feature>
<evidence type="ECO:0000256" key="1">
    <source>
        <dbReference type="ARBA" id="ARBA00004123"/>
    </source>
</evidence>
<evidence type="ECO:0000256" key="5">
    <source>
        <dbReference type="ARBA" id="ARBA00022806"/>
    </source>
</evidence>
<evidence type="ECO:0000256" key="3">
    <source>
        <dbReference type="ARBA" id="ARBA00022741"/>
    </source>
</evidence>
<keyword evidence="8" id="KW-0539">Nucleus</keyword>
<name>A0AAV0W7J4_9HEMI</name>
<keyword evidence="3" id="KW-0547">Nucleotide-binding</keyword>
<evidence type="ECO:0000256" key="8">
    <source>
        <dbReference type="ARBA" id="ARBA00023242"/>
    </source>
</evidence>
<dbReference type="Pfam" id="PF00271">
    <property type="entry name" value="Helicase_C"/>
    <property type="match status" value="1"/>
</dbReference>
<feature type="compositionally biased region" description="Basic residues" evidence="9">
    <location>
        <begin position="698"/>
        <end position="709"/>
    </location>
</feature>